<dbReference type="PROSITE" id="PS51858">
    <property type="entry name" value="PPPDE"/>
    <property type="match status" value="1"/>
</dbReference>
<dbReference type="Pfam" id="PF05903">
    <property type="entry name" value="Peptidase_C97"/>
    <property type="match status" value="1"/>
</dbReference>
<dbReference type="InterPro" id="IPR008580">
    <property type="entry name" value="PPPDE_dom"/>
</dbReference>
<organism evidence="5 6">
    <name type="scientific">Zophobas morio</name>
    <dbReference type="NCBI Taxonomy" id="2755281"/>
    <lineage>
        <taxon>Eukaryota</taxon>
        <taxon>Metazoa</taxon>
        <taxon>Ecdysozoa</taxon>
        <taxon>Arthropoda</taxon>
        <taxon>Hexapoda</taxon>
        <taxon>Insecta</taxon>
        <taxon>Pterygota</taxon>
        <taxon>Neoptera</taxon>
        <taxon>Endopterygota</taxon>
        <taxon>Coleoptera</taxon>
        <taxon>Polyphaga</taxon>
        <taxon>Cucujiformia</taxon>
        <taxon>Tenebrionidae</taxon>
        <taxon>Zophobas</taxon>
    </lineage>
</organism>
<evidence type="ECO:0000256" key="2">
    <source>
        <dbReference type="ARBA" id="ARBA00022670"/>
    </source>
</evidence>
<dbReference type="PANTHER" id="PTHR12378">
    <property type="entry name" value="DESUMOYLATING ISOPEPTIDASE"/>
    <property type="match status" value="1"/>
</dbReference>
<evidence type="ECO:0000313" key="6">
    <source>
        <dbReference type="Proteomes" id="UP001168821"/>
    </source>
</evidence>
<accession>A0AA38M8T2</accession>
<dbReference type="Proteomes" id="UP001168821">
    <property type="component" value="Unassembled WGS sequence"/>
</dbReference>
<dbReference type="Gene3D" id="3.90.1720.30">
    <property type="entry name" value="PPPDE domains"/>
    <property type="match status" value="1"/>
</dbReference>
<reference evidence="5" key="1">
    <citation type="journal article" date="2023" name="G3 (Bethesda)">
        <title>Whole genome assemblies of Zophobas morio and Tenebrio molitor.</title>
        <authorList>
            <person name="Kaur S."/>
            <person name="Stinson S.A."/>
            <person name="diCenzo G.C."/>
        </authorList>
    </citation>
    <scope>NUCLEOTIDE SEQUENCE</scope>
    <source>
        <strain evidence="5">QUZm001</strain>
    </source>
</reference>
<evidence type="ECO:0000256" key="3">
    <source>
        <dbReference type="ARBA" id="ARBA00022801"/>
    </source>
</evidence>
<gene>
    <name evidence="5" type="ORF">Zmor_024703</name>
</gene>
<dbReference type="GO" id="GO:0006508">
    <property type="term" value="P:proteolysis"/>
    <property type="evidence" value="ECO:0007669"/>
    <property type="project" value="UniProtKB-KW"/>
</dbReference>
<evidence type="ECO:0000313" key="5">
    <source>
        <dbReference type="EMBL" id="KAJ3647169.1"/>
    </source>
</evidence>
<name>A0AA38M8T2_9CUCU</name>
<dbReference type="EMBL" id="JALNTZ010000007">
    <property type="protein sequence ID" value="KAJ3647169.1"/>
    <property type="molecule type" value="Genomic_DNA"/>
</dbReference>
<comment type="caution">
    <text evidence="5">The sequence shown here is derived from an EMBL/GenBank/DDBJ whole genome shotgun (WGS) entry which is preliminary data.</text>
</comment>
<protein>
    <recommendedName>
        <fullName evidence="4">PPPDE domain-containing protein</fullName>
    </recommendedName>
</protein>
<dbReference type="AlphaFoldDB" id="A0AA38M8T2"/>
<feature type="domain" description="PPPDE" evidence="4">
    <location>
        <begin position="2"/>
        <end position="136"/>
    </location>
</feature>
<keyword evidence="3" id="KW-0378">Hydrolase</keyword>
<evidence type="ECO:0000256" key="1">
    <source>
        <dbReference type="ARBA" id="ARBA00008140"/>
    </source>
</evidence>
<comment type="similarity">
    <text evidence="1">Belongs to the DeSI family.</text>
</comment>
<dbReference type="PANTHER" id="PTHR12378:SF7">
    <property type="entry name" value="DESUMOYLATING ISOPEPTIDASE 1"/>
    <property type="match status" value="1"/>
</dbReference>
<proteinExistence type="inferred from homology"/>
<keyword evidence="6" id="KW-1185">Reference proteome</keyword>
<dbReference type="GO" id="GO:0008233">
    <property type="term" value="F:peptidase activity"/>
    <property type="evidence" value="ECO:0007669"/>
    <property type="project" value="UniProtKB-KW"/>
</dbReference>
<dbReference type="InterPro" id="IPR042266">
    <property type="entry name" value="PPPDE_sf"/>
</dbReference>
<keyword evidence="2" id="KW-0645">Protease</keyword>
<dbReference type="GO" id="GO:0070646">
    <property type="term" value="P:protein modification by small protein removal"/>
    <property type="evidence" value="ECO:0007669"/>
    <property type="project" value="TreeGrafter"/>
</dbReference>
<dbReference type="SMART" id="SM01179">
    <property type="entry name" value="DUF862"/>
    <property type="match status" value="1"/>
</dbReference>
<evidence type="ECO:0000259" key="4">
    <source>
        <dbReference type="PROSITE" id="PS51858"/>
    </source>
</evidence>
<sequence>MTTVLLYMYDLSDGWCNNLGPLCPVKAVWHTSIVVYGKEYVFGNTGIKFHDPGKPQKIIELGETNVPMLDFKLYVKGLKYSAWAASSYNPFKHNCNHFTEHISEFLGVSSVPEEVFTAVDKLRESPFYSKVVDWITKNGQKEPKRVDL</sequence>